<evidence type="ECO:0000256" key="4">
    <source>
        <dbReference type="ARBA" id="ARBA00022679"/>
    </source>
</evidence>
<dbReference type="CDD" id="cd17546">
    <property type="entry name" value="REC_hyHK_CKI1_RcsC-like"/>
    <property type="match status" value="1"/>
</dbReference>
<evidence type="ECO:0000256" key="2">
    <source>
        <dbReference type="ARBA" id="ARBA00012438"/>
    </source>
</evidence>
<dbReference type="Pfam" id="PF00512">
    <property type="entry name" value="HisKA"/>
    <property type="match status" value="1"/>
</dbReference>
<feature type="modified residue" description="4-aspartylphosphate" evidence="9">
    <location>
        <position position="913"/>
    </location>
</feature>
<feature type="domain" description="PAS" evidence="13">
    <location>
        <begin position="476"/>
        <end position="533"/>
    </location>
</feature>
<evidence type="ECO:0000256" key="8">
    <source>
        <dbReference type="ARBA" id="ARBA00070152"/>
    </source>
</evidence>
<dbReference type="GO" id="GO:0000155">
    <property type="term" value="F:phosphorelay sensor kinase activity"/>
    <property type="evidence" value="ECO:0007669"/>
    <property type="project" value="InterPro"/>
</dbReference>
<dbReference type="EC" id="2.7.13.3" evidence="2"/>
<name>A0A1G8BNW4_9RHOO</name>
<dbReference type="Gene3D" id="1.10.287.130">
    <property type="match status" value="1"/>
</dbReference>
<dbReference type="Pfam" id="PF00072">
    <property type="entry name" value="Response_reg"/>
    <property type="match status" value="1"/>
</dbReference>
<dbReference type="GO" id="GO:0005886">
    <property type="term" value="C:plasma membrane"/>
    <property type="evidence" value="ECO:0007669"/>
    <property type="project" value="TreeGrafter"/>
</dbReference>
<dbReference type="Pfam" id="PF02518">
    <property type="entry name" value="HATPase_c"/>
    <property type="match status" value="1"/>
</dbReference>
<accession>A0A1G8BNW4</accession>
<dbReference type="InterPro" id="IPR036890">
    <property type="entry name" value="HATPase_C_sf"/>
</dbReference>
<dbReference type="InterPro" id="IPR003594">
    <property type="entry name" value="HATPase_dom"/>
</dbReference>
<dbReference type="SUPFAM" id="SSF55785">
    <property type="entry name" value="PYP-like sensor domain (PAS domain)"/>
    <property type="match status" value="3"/>
</dbReference>
<dbReference type="SMART" id="SM00091">
    <property type="entry name" value="PAS"/>
    <property type="match status" value="3"/>
</dbReference>
<dbReference type="PANTHER" id="PTHR43047">
    <property type="entry name" value="TWO-COMPONENT HISTIDINE PROTEIN KINASE"/>
    <property type="match status" value="1"/>
</dbReference>
<dbReference type="OrthoDB" id="8570858at2"/>
<evidence type="ECO:0000259" key="14">
    <source>
        <dbReference type="PROSITE" id="PS50113"/>
    </source>
</evidence>
<comment type="catalytic activity">
    <reaction evidence="1">
        <text>ATP + protein L-histidine = ADP + protein N-phospho-L-histidine.</text>
        <dbReference type="EC" id="2.7.13.3"/>
    </reaction>
</comment>
<protein>
    <recommendedName>
        <fullName evidence="8">Virulence sensor protein BvgS</fullName>
        <ecNumber evidence="2">2.7.13.3</ecNumber>
    </recommendedName>
</protein>
<dbReference type="Proteomes" id="UP000198607">
    <property type="component" value="Unassembled WGS sequence"/>
</dbReference>
<dbReference type="InterPro" id="IPR011006">
    <property type="entry name" value="CheY-like_superfamily"/>
</dbReference>
<dbReference type="Pfam" id="PF13426">
    <property type="entry name" value="PAS_9"/>
    <property type="match status" value="1"/>
</dbReference>
<dbReference type="SUPFAM" id="SSF55874">
    <property type="entry name" value="ATPase domain of HSP90 chaperone/DNA topoisomerase II/histidine kinase"/>
    <property type="match status" value="1"/>
</dbReference>
<dbReference type="InterPro" id="IPR035965">
    <property type="entry name" value="PAS-like_dom_sf"/>
</dbReference>
<evidence type="ECO:0000256" key="1">
    <source>
        <dbReference type="ARBA" id="ARBA00000085"/>
    </source>
</evidence>
<dbReference type="RefSeq" id="WP_091936260.1">
    <property type="nucleotide sequence ID" value="NZ_FNCY01000005.1"/>
</dbReference>
<organism evidence="15 16">
    <name type="scientific">Propionivibrio dicarboxylicus</name>
    <dbReference type="NCBI Taxonomy" id="83767"/>
    <lineage>
        <taxon>Bacteria</taxon>
        <taxon>Pseudomonadati</taxon>
        <taxon>Pseudomonadota</taxon>
        <taxon>Betaproteobacteria</taxon>
        <taxon>Rhodocyclales</taxon>
        <taxon>Rhodocyclaceae</taxon>
        <taxon>Propionivibrio</taxon>
    </lineage>
</organism>
<evidence type="ECO:0000256" key="6">
    <source>
        <dbReference type="ARBA" id="ARBA00023012"/>
    </source>
</evidence>
<dbReference type="InterPro" id="IPR001789">
    <property type="entry name" value="Sig_transdc_resp-reg_receiver"/>
</dbReference>
<dbReference type="EMBL" id="FNCY01000005">
    <property type="protein sequence ID" value="SDH34869.1"/>
    <property type="molecule type" value="Genomic_DNA"/>
</dbReference>
<dbReference type="SMART" id="SM00388">
    <property type="entry name" value="HisKA"/>
    <property type="match status" value="1"/>
</dbReference>
<evidence type="ECO:0000256" key="10">
    <source>
        <dbReference type="SAM" id="Coils"/>
    </source>
</evidence>
<dbReference type="NCBIfam" id="TIGR00229">
    <property type="entry name" value="sensory_box"/>
    <property type="match status" value="2"/>
</dbReference>
<evidence type="ECO:0000259" key="11">
    <source>
        <dbReference type="PROSITE" id="PS50109"/>
    </source>
</evidence>
<dbReference type="AlphaFoldDB" id="A0A1G8BNW4"/>
<keyword evidence="10" id="KW-0175">Coiled coil</keyword>
<dbReference type="CDD" id="cd00082">
    <property type="entry name" value="HisKA"/>
    <property type="match status" value="1"/>
</dbReference>
<feature type="domain" description="Histidine kinase" evidence="11">
    <location>
        <begin position="624"/>
        <end position="841"/>
    </location>
</feature>
<evidence type="ECO:0000259" key="13">
    <source>
        <dbReference type="PROSITE" id="PS50112"/>
    </source>
</evidence>
<reference evidence="15 16" key="1">
    <citation type="submission" date="2016-10" db="EMBL/GenBank/DDBJ databases">
        <authorList>
            <person name="de Groot N.N."/>
        </authorList>
    </citation>
    <scope>NUCLEOTIDE SEQUENCE [LARGE SCALE GENOMIC DNA]</scope>
    <source>
        <strain evidence="15 16">DSM 5885</strain>
    </source>
</reference>
<dbReference type="InterPro" id="IPR013656">
    <property type="entry name" value="PAS_4"/>
</dbReference>
<dbReference type="Gene3D" id="3.30.565.10">
    <property type="entry name" value="Histidine kinase-like ATPase, C-terminal domain"/>
    <property type="match status" value="1"/>
</dbReference>
<dbReference type="PROSITE" id="PS50113">
    <property type="entry name" value="PAC"/>
    <property type="match status" value="2"/>
</dbReference>
<dbReference type="Gene3D" id="3.30.450.20">
    <property type="entry name" value="PAS domain"/>
    <property type="match status" value="3"/>
</dbReference>
<dbReference type="SUPFAM" id="SSF52172">
    <property type="entry name" value="CheY-like"/>
    <property type="match status" value="1"/>
</dbReference>
<dbReference type="PRINTS" id="PR00344">
    <property type="entry name" value="BCTRLSENSOR"/>
</dbReference>
<dbReference type="InterPro" id="IPR004358">
    <property type="entry name" value="Sig_transdc_His_kin-like_C"/>
</dbReference>
<dbReference type="InterPro" id="IPR005467">
    <property type="entry name" value="His_kinase_dom"/>
</dbReference>
<evidence type="ECO:0000256" key="7">
    <source>
        <dbReference type="ARBA" id="ARBA00058004"/>
    </source>
</evidence>
<gene>
    <name evidence="15" type="ORF">SAMN05660652_01558</name>
</gene>
<dbReference type="CDD" id="cd16922">
    <property type="entry name" value="HATPase_EvgS-ArcB-TorS-like"/>
    <property type="match status" value="1"/>
</dbReference>
<dbReference type="SMART" id="SM00448">
    <property type="entry name" value="REC"/>
    <property type="match status" value="1"/>
</dbReference>
<evidence type="ECO:0000256" key="9">
    <source>
        <dbReference type="PROSITE-ProRule" id="PRU00169"/>
    </source>
</evidence>
<dbReference type="Pfam" id="PF08448">
    <property type="entry name" value="PAS_4"/>
    <property type="match status" value="2"/>
</dbReference>
<dbReference type="FunFam" id="3.30.565.10:FF:000010">
    <property type="entry name" value="Sensor histidine kinase RcsC"/>
    <property type="match status" value="1"/>
</dbReference>
<proteinExistence type="predicted"/>
<feature type="coiled-coil region" evidence="10">
    <location>
        <begin position="448"/>
        <end position="475"/>
    </location>
</feature>
<keyword evidence="5" id="KW-0418">Kinase</keyword>
<dbReference type="SUPFAM" id="SSF47384">
    <property type="entry name" value="Homodimeric domain of signal transducing histidine kinase"/>
    <property type="match status" value="1"/>
</dbReference>
<dbReference type="PROSITE" id="PS50109">
    <property type="entry name" value="HIS_KIN"/>
    <property type="match status" value="1"/>
</dbReference>
<comment type="function">
    <text evidence="7">Member of the two-component regulatory system BvgS/BvgA. Phosphorylates BvgA via a four-step phosphorelay in response to environmental signals.</text>
</comment>
<dbReference type="PROSITE" id="PS50112">
    <property type="entry name" value="PAS"/>
    <property type="match status" value="2"/>
</dbReference>
<keyword evidence="16" id="KW-1185">Reference proteome</keyword>
<dbReference type="GO" id="GO:0009927">
    <property type="term" value="F:histidine phosphotransfer kinase activity"/>
    <property type="evidence" value="ECO:0007669"/>
    <property type="project" value="TreeGrafter"/>
</dbReference>
<dbReference type="InterPro" id="IPR003661">
    <property type="entry name" value="HisK_dim/P_dom"/>
</dbReference>
<dbReference type="SMART" id="SM00387">
    <property type="entry name" value="HATPase_c"/>
    <property type="match status" value="1"/>
</dbReference>
<feature type="domain" description="PAC" evidence="14">
    <location>
        <begin position="402"/>
        <end position="457"/>
    </location>
</feature>
<feature type="domain" description="PAS" evidence="13">
    <location>
        <begin position="192"/>
        <end position="262"/>
    </location>
</feature>
<dbReference type="Gene3D" id="3.40.50.2300">
    <property type="match status" value="1"/>
</dbReference>
<evidence type="ECO:0000259" key="12">
    <source>
        <dbReference type="PROSITE" id="PS50110"/>
    </source>
</evidence>
<evidence type="ECO:0000256" key="3">
    <source>
        <dbReference type="ARBA" id="ARBA00022553"/>
    </source>
</evidence>
<dbReference type="PROSITE" id="PS50110">
    <property type="entry name" value="RESPONSE_REGULATORY"/>
    <property type="match status" value="1"/>
</dbReference>
<feature type="coiled-coil region" evidence="10">
    <location>
        <begin position="967"/>
        <end position="995"/>
    </location>
</feature>
<evidence type="ECO:0000313" key="16">
    <source>
        <dbReference type="Proteomes" id="UP000198607"/>
    </source>
</evidence>
<dbReference type="InterPro" id="IPR000014">
    <property type="entry name" value="PAS"/>
</dbReference>
<dbReference type="CDD" id="cd00130">
    <property type="entry name" value="PAS"/>
    <property type="match status" value="2"/>
</dbReference>
<keyword evidence="3 9" id="KW-0597">Phosphoprotein</keyword>
<dbReference type="STRING" id="83767.SAMN05660652_01558"/>
<evidence type="ECO:0000256" key="5">
    <source>
        <dbReference type="ARBA" id="ARBA00022777"/>
    </source>
</evidence>
<dbReference type="PANTHER" id="PTHR43047:SF72">
    <property type="entry name" value="OSMOSENSING HISTIDINE PROTEIN KINASE SLN1"/>
    <property type="match status" value="1"/>
</dbReference>
<keyword evidence="6" id="KW-0902">Two-component regulatory system</keyword>
<dbReference type="InterPro" id="IPR000700">
    <property type="entry name" value="PAS-assoc_C"/>
</dbReference>
<feature type="domain" description="Response regulatory" evidence="12">
    <location>
        <begin position="861"/>
        <end position="978"/>
    </location>
</feature>
<keyword evidence="4" id="KW-0808">Transferase</keyword>
<sequence length="995" mass="109571">MSIEAINANFETDTGLIHALSLSLCHSLDARKTARGFLEILCASQCLADAALWWNDPDEKDALSLLAALPTKRTRKNGVAAGHFYDRCRHQDMPRVLSAADAEFHALRAEIDNPSLIDYVALFPLCKQGLLVVFSPTRIALAPLRTQAFHDMLGRLAIALQGNLAYEKLERPEPVPADDIAQLTKEMLPEINLVLLQALIHALPNLVWFKDIHGRYLACNRRFERFIGKPAASILGRTDDELLDRDIAESFRQTDAAAIASTKPCTNEEWTVFADDGHTELLEKTKTAIHDANGQLIGVLGIGHDVTERQRTEDRSRHLASMLRLMCDNVPDMIWAKDLNKNYLFANKALCCDLLNAVDVREPMGKTDIFFAERERIRHPENAEWHTFGELCQDSDAITLENGKPSVFIESGNVKGEHLCLEVHKSPFVAPDGEILGTVGCARNITERRRIEDELEEHRQHLEELVDLRTNALLETELRASYILQSTADGLYGVGVDGAITFINPAACRMLGVTEKDAIGKNAHMLFHHQHADGSPYPAEECRIGLAVARGEALRCNNEVYWHADGYAIPVMSALHPTSRNGEITGAVISFVDITEQRAAEQAREKALLVAENLARVKSQFLANMSHEIRTPLNGVIGFAQIGLRTFADAEKSHNAFSKILASGNRLLGIVNDVLDFSKIEAGKLSVAEETVVLADVIGHAIELIAERAHGKKLQLIVDQAPSLPAACSSDALRLEQVLLNLLSNAVKFTEAGHIRLSTWREDDWLHFSITDTGIGIAEDEIDSIFNPFHQADGSATRRFDGTGLGLAICKHILELMGGNISARSQPGVGSTFQFSIPFQAAAPAFSAPPEACGDDLGGLSILAVEDDATSAALLEYNLREDGATIVLVSNGVDAVNTFRDVPPNTFDLVLMDIQMPQMDGYEATRQIKRLAPELPVIGQSAHVFGKDKAQCFASGMDAHIAKPIDFTQLRALIREQTRNRRSEEKEENSRKEEN</sequence>
<evidence type="ECO:0000313" key="15">
    <source>
        <dbReference type="EMBL" id="SDH34869.1"/>
    </source>
</evidence>
<dbReference type="InterPro" id="IPR036097">
    <property type="entry name" value="HisK_dim/P_sf"/>
</dbReference>
<feature type="domain" description="PAC" evidence="14">
    <location>
        <begin position="266"/>
        <end position="318"/>
    </location>
</feature>